<dbReference type="Proteomes" id="UP001500051">
    <property type="component" value="Unassembled WGS sequence"/>
</dbReference>
<sequence>MTSFRDDLAEGLGAAILASGGREADPLGVVSRVVEAEDVVRDLLRQSVLAARAAGCSWAAIGAELGMSRQAAQQRFGGTAAGAPTDDHERWLGPVTAFDELPELALAGRLGWHTVEAGMLKHRMVRTDTQWEHKRVVWPGSPARNGRDGWQIGCRAFPWVYLIRDTGLPAEPEPVR</sequence>
<dbReference type="RefSeq" id="WP_344811172.1">
    <property type="nucleotide sequence ID" value="NZ_BAAAYX010000002.1"/>
</dbReference>
<name>A0ABP7CXQ4_9ACTN</name>
<reference evidence="2" key="1">
    <citation type="journal article" date="2019" name="Int. J. Syst. Evol. Microbiol.">
        <title>The Global Catalogue of Microorganisms (GCM) 10K type strain sequencing project: providing services to taxonomists for standard genome sequencing and annotation.</title>
        <authorList>
            <consortium name="The Broad Institute Genomics Platform"/>
            <consortium name="The Broad Institute Genome Sequencing Center for Infectious Disease"/>
            <person name="Wu L."/>
            <person name="Ma J."/>
        </authorList>
    </citation>
    <scope>NUCLEOTIDE SEQUENCE [LARGE SCALE GENOMIC DNA]</scope>
    <source>
        <strain evidence="2">JCM 16548</strain>
    </source>
</reference>
<dbReference type="EMBL" id="BAAAYX010000002">
    <property type="protein sequence ID" value="GAA3696109.1"/>
    <property type="molecule type" value="Genomic_DNA"/>
</dbReference>
<accession>A0ABP7CXQ4</accession>
<evidence type="ECO:0008006" key="3">
    <source>
        <dbReference type="Google" id="ProtNLM"/>
    </source>
</evidence>
<comment type="caution">
    <text evidence="1">The sequence shown here is derived from an EMBL/GenBank/DDBJ whole genome shotgun (WGS) entry which is preliminary data.</text>
</comment>
<gene>
    <name evidence="1" type="ORF">GCM10022204_10090</name>
</gene>
<proteinExistence type="predicted"/>
<protein>
    <recommendedName>
        <fullName evidence="3">Helix-turn-helix domain-containing protein</fullName>
    </recommendedName>
</protein>
<evidence type="ECO:0000313" key="1">
    <source>
        <dbReference type="EMBL" id="GAA3696109.1"/>
    </source>
</evidence>
<keyword evidence="2" id="KW-1185">Reference proteome</keyword>
<evidence type="ECO:0000313" key="2">
    <source>
        <dbReference type="Proteomes" id="UP001500051"/>
    </source>
</evidence>
<organism evidence="1 2">
    <name type="scientific">Microlunatus aurantiacus</name>
    <dbReference type="NCBI Taxonomy" id="446786"/>
    <lineage>
        <taxon>Bacteria</taxon>
        <taxon>Bacillati</taxon>
        <taxon>Actinomycetota</taxon>
        <taxon>Actinomycetes</taxon>
        <taxon>Propionibacteriales</taxon>
        <taxon>Propionibacteriaceae</taxon>
        <taxon>Microlunatus</taxon>
    </lineage>
</organism>